<proteinExistence type="predicted"/>
<name>A0A3D8JPW0_9BURK</name>
<evidence type="ECO:0000313" key="1">
    <source>
        <dbReference type="EMBL" id="RDU95139.1"/>
    </source>
</evidence>
<dbReference type="EMBL" id="QRGA01000022">
    <property type="protein sequence ID" value="RDU95139.1"/>
    <property type="molecule type" value="Genomic_DNA"/>
</dbReference>
<dbReference type="SUPFAM" id="SSF50447">
    <property type="entry name" value="Translation proteins"/>
    <property type="match status" value="1"/>
</dbReference>
<organism evidence="1 2">
    <name type="scientific">Trinickia dinghuensis</name>
    <dbReference type="NCBI Taxonomy" id="2291023"/>
    <lineage>
        <taxon>Bacteria</taxon>
        <taxon>Pseudomonadati</taxon>
        <taxon>Pseudomonadota</taxon>
        <taxon>Betaproteobacteria</taxon>
        <taxon>Burkholderiales</taxon>
        <taxon>Burkholderiaceae</taxon>
        <taxon>Trinickia</taxon>
    </lineage>
</organism>
<keyword evidence="2" id="KW-1185">Reference proteome</keyword>
<evidence type="ECO:0008006" key="3">
    <source>
        <dbReference type="Google" id="ProtNLM"/>
    </source>
</evidence>
<sequence>MPFTFKITEVETLTRAGLGVLDGVVVSGTVKTGAQAELVHGGRHFPVEIKGVVLNREMSGRKDDEHLSLSLDLKVPGVRQARAGDLLVSA</sequence>
<protein>
    <recommendedName>
        <fullName evidence="3">Translation elongation factor EFTu-like domain-containing protein</fullName>
    </recommendedName>
</protein>
<gene>
    <name evidence="1" type="ORF">DWV00_30625</name>
</gene>
<dbReference type="AlphaFoldDB" id="A0A3D8JPW0"/>
<dbReference type="InterPro" id="IPR009000">
    <property type="entry name" value="Transl_B-barrel_sf"/>
</dbReference>
<dbReference type="Proteomes" id="UP000256838">
    <property type="component" value="Unassembled WGS sequence"/>
</dbReference>
<evidence type="ECO:0000313" key="2">
    <source>
        <dbReference type="Proteomes" id="UP000256838"/>
    </source>
</evidence>
<accession>A0A3D8JPW0</accession>
<reference evidence="1 2" key="1">
    <citation type="submission" date="2018-08" db="EMBL/GenBank/DDBJ databases">
        <title>Paraburkholderia sp. DHOM06 isolated from forest soil.</title>
        <authorList>
            <person name="Gao Z.-H."/>
            <person name="Qiu L.-H."/>
        </authorList>
    </citation>
    <scope>NUCLEOTIDE SEQUENCE [LARGE SCALE GENOMIC DNA]</scope>
    <source>
        <strain evidence="1 2">DHOM06</strain>
    </source>
</reference>
<comment type="caution">
    <text evidence="1">The sequence shown here is derived from an EMBL/GenBank/DDBJ whole genome shotgun (WGS) entry which is preliminary data.</text>
</comment>